<keyword evidence="1" id="KW-0732">Signal</keyword>
<feature type="chain" id="PRO_5025680332" description="Calcium-dependent phosphotriesterase" evidence="1">
    <location>
        <begin position="19"/>
        <end position="294"/>
    </location>
</feature>
<dbReference type="PANTHER" id="PTHR42060">
    <property type="entry name" value="NHL REPEAT-CONTAINING PROTEIN-RELATED"/>
    <property type="match status" value="1"/>
</dbReference>
<dbReference type="InterPro" id="IPR011042">
    <property type="entry name" value="6-blade_b-propeller_TolB-like"/>
</dbReference>
<dbReference type="Proteomes" id="UP000800200">
    <property type="component" value="Unassembled WGS sequence"/>
</dbReference>
<protein>
    <recommendedName>
        <fullName evidence="4">Calcium-dependent phosphotriesterase</fullName>
    </recommendedName>
</protein>
<evidence type="ECO:0008006" key="4">
    <source>
        <dbReference type="Google" id="ProtNLM"/>
    </source>
</evidence>
<feature type="signal peptide" evidence="1">
    <location>
        <begin position="1"/>
        <end position="18"/>
    </location>
</feature>
<evidence type="ECO:0000313" key="2">
    <source>
        <dbReference type="EMBL" id="KAF2184909.1"/>
    </source>
</evidence>
<organism evidence="2 3">
    <name type="scientific">Zopfia rhizophila CBS 207.26</name>
    <dbReference type="NCBI Taxonomy" id="1314779"/>
    <lineage>
        <taxon>Eukaryota</taxon>
        <taxon>Fungi</taxon>
        <taxon>Dikarya</taxon>
        <taxon>Ascomycota</taxon>
        <taxon>Pezizomycotina</taxon>
        <taxon>Dothideomycetes</taxon>
        <taxon>Dothideomycetes incertae sedis</taxon>
        <taxon>Zopfiaceae</taxon>
        <taxon>Zopfia</taxon>
    </lineage>
</organism>
<reference evidence="2" key="1">
    <citation type="journal article" date="2020" name="Stud. Mycol.">
        <title>101 Dothideomycetes genomes: a test case for predicting lifestyles and emergence of pathogens.</title>
        <authorList>
            <person name="Haridas S."/>
            <person name="Albert R."/>
            <person name="Binder M."/>
            <person name="Bloem J."/>
            <person name="Labutti K."/>
            <person name="Salamov A."/>
            <person name="Andreopoulos B."/>
            <person name="Baker S."/>
            <person name="Barry K."/>
            <person name="Bills G."/>
            <person name="Bluhm B."/>
            <person name="Cannon C."/>
            <person name="Castanera R."/>
            <person name="Culley D."/>
            <person name="Daum C."/>
            <person name="Ezra D."/>
            <person name="Gonzalez J."/>
            <person name="Henrissat B."/>
            <person name="Kuo A."/>
            <person name="Liang C."/>
            <person name="Lipzen A."/>
            <person name="Lutzoni F."/>
            <person name="Magnuson J."/>
            <person name="Mondo S."/>
            <person name="Nolan M."/>
            <person name="Ohm R."/>
            <person name="Pangilinan J."/>
            <person name="Park H.-J."/>
            <person name="Ramirez L."/>
            <person name="Alfaro M."/>
            <person name="Sun H."/>
            <person name="Tritt A."/>
            <person name="Yoshinaga Y."/>
            <person name="Zwiers L.-H."/>
            <person name="Turgeon B."/>
            <person name="Goodwin S."/>
            <person name="Spatafora J."/>
            <person name="Crous P."/>
            <person name="Grigoriev I."/>
        </authorList>
    </citation>
    <scope>NUCLEOTIDE SEQUENCE</scope>
    <source>
        <strain evidence="2">CBS 207.26</strain>
    </source>
</reference>
<evidence type="ECO:0000313" key="3">
    <source>
        <dbReference type="Proteomes" id="UP000800200"/>
    </source>
</evidence>
<keyword evidence="3" id="KW-1185">Reference proteome</keyword>
<dbReference type="InterPro" id="IPR052998">
    <property type="entry name" value="Hetero-Diels-Alderase-like"/>
</dbReference>
<dbReference type="OrthoDB" id="9977941at2759"/>
<dbReference type="AlphaFoldDB" id="A0A6A6E2V2"/>
<proteinExistence type="predicted"/>
<accession>A0A6A6E2V2</accession>
<evidence type="ECO:0000256" key="1">
    <source>
        <dbReference type="SAM" id="SignalP"/>
    </source>
</evidence>
<sequence>MARLTPLLISLLWPVASGLSVDARPAPRALSNTTASNQALEVSQFAIGTWVENIAVRSNGKLLITMTTPPELWEIDPFQSPEANATKLVRYFDGVERATGIIEVKPNVFMVAADSSIWQVDFRNQRHISVSEVVNITTALLLNGPITLDASTVTILAADSQLGLICRRYLVTIWRINTRTTDYEMSLQGNTMAPSDDLGLPLGVNGVRVWKDYVYYNNTARPYEIITQGALSDDFAVAPDGTAYLPGLTDNVVTRAQLNGTREVVAGSLNSTAGHYNTLYVTTSGGGKVMAIML</sequence>
<dbReference type="SUPFAM" id="SSF63829">
    <property type="entry name" value="Calcium-dependent phosphotriesterase"/>
    <property type="match status" value="1"/>
</dbReference>
<name>A0A6A6E2V2_9PEZI</name>
<dbReference type="EMBL" id="ML994636">
    <property type="protein sequence ID" value="KAF2184909.1"/>
    <property type="molecule type" value="Genomic_DNA"/>
</dbReference>
<gene>
    <name evidence="2" type="ORF">K469DRAFT_727076</name>
</gene>
<dbReference type="PANTHER" id="PTHR42060:SF3">
    <property type="entry name" value="SMP-30_GLUCONOLACTONASE_LRE-LIKE REGION DOMAIN-CONTAINING PROTEIN"/>
    <property type="match status" value="1"/>
</dbReference>
<dbReference type="Gene3D" id="2.120.10.30">
    <property type="entry name" value="TolB, C-terminal domain"/>
    <property type="match status" value="1"/>
</dbReference>